<keyword evidence="3" id="KW-1185">Reference proteome</keyword>
<keyword evidence="1" id="KW-0732">Signal</keyword>
<dbReference type="AlphaFoldDB" id="A0AAP0KJB0"/>
<sequence>MEILVLCLSFFISLCLGLTGIFRTGEHLSWRPSFFGCRCRVWISWFTAATVVDVPVGRMAGSRDFVGMSDSFYFGIWVFVWVTQ</sequence>
<evidence type="ECO:0000256" key="1">
    <source>
        <dbReference type="SAM" id="SignalP"/>
    </source>
</evidence>
<evidence type="ECO:0000313" key="3">
    <source>
        <dbReference type="Proteomes" id="UP001417504"/>
    </source>
</evidence>
<accession>A0AAP0KJB0</accession>
<comment type="caution">
    <text evidence="2">The sequence shown here is derived from an EMBL/GenBank/DDBJ whole genome shotgun (WGS) entry which is preliminary data.</text>
</comment>
<reference evidence="2 3" key="1">
    <citation type="submission" date="2024-01" db="EMBL/GenBank/DDBJ databases">
        <title>Genome assemblies of Stephania.</title>
        <authorList>
            <person name="Yang L."/>
        </authorList>
    </citation>
    <scope>NUCLEOTIDE SEQUENCE [LARGE SCALE GENOMIC DNA]</scope>
    <source>
        <strain evidence="2">QJT</strain>
        <tissue evidence="2">Leaf</tissue>
    </source>
</reference>
<evidence type="ECO:0000313" key="2">
    <source>
        <dbReference type="EMBL" id="KAK9152793.1"/>
    </source>
</evidence>
<organism evidence="2 3">
    <name type="scientific">Stephania japonica</name>
    <dbReference type="NCBI Taxonomy" id="461633"/>
    <lineage>
        <taxon>Eukaryota</taxon>
        <taxon>Viridiplantae</taxon>
        <taxon>Streptophyta</taxon>
        <taxon>Embryophyta</taxon>
        <taxon>Tracheophyta</taxon>
        <taxon>Spermatophyta</taxon>
        <taxon>Magnoliopsida</taxon>
        <taxon>Ranunculales</taxon>
        <taxon>Menispermaceae</taxon>
        <taxon>Menispermoideae</taxon>
        <taxon>Cissampelideae</taxon>
        <taxon>Stephania</taxon>
    </lineage>
</organism>
<dbReference type="Proteomes" id="UP001417504">
    <property type="component" value="Unassembled WGS sequence"/>
</dbReference>
<dbReference type="EMBL" id="JBBNAE010000001">
    <property type="protein sequence ID" value="KAK9152793.1"/>
    <property type="molecule type" value="Genomic_DNA"/>
</dbReference>
<protein>
    <recommendedName>
        <fullName evidence="4">Secreted peptide</fullName>
    </recommendedName>
</protein>
<proteinExistence type="predicted"/>
<name>A0AAP0KJB0_9MAGN</name>
<evidence type="ECO:0008006" key="4">
    <source>
        <dbReference type="Google" id="ProtNLM"/>
    </source>
</evidence>
<gene>
    <name evidence="2" type="ORF">Sjap_000273</name>
</gene>
<feature type="chain" id="PRO_5042952651" description="Secreted peptide" evidence="1">
    <location>
        <begin position="18"/>
        <end position="84"/>
    </location>
</feature>
<feature type="signal peptide" evidence="1">
    <location>
        <begin position="1"/>
        <end position="17"/>
    </location>
</feature>